<accession>A0A8S5T5X0</accession>
<organism evidence="2">
    <name type="scientific">Siphoviridae sp. ctL7J9</name>
    <dbReference type="NCBI Taxonomy" id="2827845"/>
    <lineage>
        <taxon>Viruses</taxon>
        <taxon>Duplodnaviria</taxon>
        <taxon>Heunggongvirae</taxon>
        <taxon>Uroviricota</taxon>
        <taxon>Caudoviricetes</taxon>
    </lineage>
</organism>
<dbReference type="PIRSF" id="PIRSF009320">
    <property type="entry name" value="Nuc_binding_HP_1000"/>
    <property type="match status" value="1"/>
</dbReference>
<dbReference type="InterPro" id="IPR027417">
    <property type="entry name" value="P-loop_NTPase"/>
</dbReference>
<dbReference type="Pfam" id="PF13614">
    <property type="entry name" value="AAA_31"/>
    <property type="match status" value="1"/>
</dbReference>
<sequence>MKTIAVLNFKGGVGKTVTTATLAYLLAKQGKRILLIDGDSQGNLSMSFGIDAEEGADTLALLTEGAGYYPEFVTPTIFDGIDLIPSDINLLVADRHMAQSGVGRMQRAIADLRDAIEEDADQDNAYDLILIDCPPALSAACTAALAAADEVIIPIRLDYYSTGGMANLAEQLQHMRAINPRLSVLGVLVTQFTHMADEKEALAAIRGGALPVFETVIRFSKAVPSATFQKVPLPVARPYCAASKDYAQLVKEISGRC</sequence>
<dbReference type="EMBL" id="BK032752">
    <property type="protein sequence ID" value="DAF58403.1"/>
    <property type="molecule type" value="Genomic_DNA"/>
</dbReference>
<dbReference type="PANTHER" id="PTHR13696">
    <property type="entry name" value="P-LOOP CONTAINING NUCLEOSIDE TRIPHOSPHATE HYDROLASE"/>
    <property type="match status" value="1"/>
</dbReference>
<dbReference type="PANTHER" id="PTHR13696:SF99">
    <property type="entry name" value="COBYRINIC ACID AC-DIAMIDE SYNTHASE"/>
    <property type="match status" value="1"/>
</dbReference>
<feature type="domain" description="AAA" evidence="1">
    <location>
        <begin position="1"/>
        <end position="183"/>
    </location>
</feature>
<proteinExistence type="predicted"/>
<reference evidence="2" key="1">
    <citation type="journal article" date="2021" name="Proc. Natl. Acad. Sci. U.S.A.">
        <title>A Catalog of Tens of Thousands of Viruses from Human Metagenomes Reveals Hidden Associations with Chronic Diseases.</title>
        <authorList>
            <person name="Tisza M.J."/>
            <person name="Buck C.B."/>
        </authorList>
    </citation>
    <scope>NUCLEOTIDE SEQUENCE</scope>
    <source>
        <strain evidence="2">CtL7J9</strain>
    </source>
</reference>
<dbReference type="Gene3D" id="3.40.50.300">
    <property type="entry name" value="P-loop containing nucleotide triphosphate hydrolases"/>
    <property type="match status" value="1"/>
</dbReference>
<dbReference type="SUPFAM" id="SSF52540">
    <property type="entry name" value="P-loop containing nucleoside triphosphate hydrolases"/>
    <property type="match status" value="1"/>
</dbReference>
<name>A0A8S5T5X0_9CAUD</name>
<dbReference type="InterPro" id="IPR025669">
    <property type="entry name" value="AAA_dom"/>
</dbReference>
<dbReference type="InterPro" id="IPR050678">
    <property type="entry name" value="DNA_Partitioning_ATPase"/>
</dbReference>
<protein>
    <submittedName>
        <fullName evidence="2">ParA</fullName>
    </submittedName>
</protein>
<dbReference type="CDD" id="cd02042">
    <property type="entry name" value="ParAB_family"/>
    <property type="match status" value="1"/>
</dbReference>
<evidence type="ECO:0000313" key="2">
    <source>
        <dbReference type="EMBL" id="DAF58403.1"/>
    </source>
</evidence>
<evidence type="ECO:0000259" key="1">
    <source>
        <dbReference type="Pfam" id="PF13614"/>
    </source>
</evidence>